<name>A0A6A6DRQ1_9PEZI</name>
<feature type="transmembrane region" description="Helical" evidence="5">
    <location>
        <begin position="418"/>
        <end position="436"/>
    </location>
</feature>
<comment type="subcellular location">
    <subcellularLocation>
        <location evidence="1">Membrane</location>
        <topology evidence="1">Multi-pass membrane protein</topology>
    </subcellularLocation>
</comment>
<keyword evidence="2 5" id="KW-0812">Transmembrane</keyword>
<evidence type="ECO:0000256" key="1">
    <source>
        <dbReference type="ARBA" id="ARBA00004141"/>
    </source>
</evidence>
<feature type="transmembrane region" description="Helical" evidence="5">
    <location>
        <begin position="270"/>
        <end position="293"/>
    </location>
</feature>
<evidence type="ECO:0000256" key="4">
    <source>
        <dbReference type="ARBA" id="ARBA00023136"/>
    </source>
</evidence>
<dbReference type="GO" id="GO:0022857">
    <property type="term" value="F:transmembrane transporter activity"/>
    <property type="evidence" value="ECO:0007669"/>
    <property type="project" value="TreeGrafter"/>
</dbReference>
<sequence>MGLGVLETKSHGSVPDTILLVETDSHADNAAGLTQAKGTKECIILSPQPSDNPNDPLIDDCILFNHSTDVHRPVHILCRHRKIGRISSSHAGATGLCVAATARKYGKRPMYIGCSVISLAGRILRGIRMTPYERVIMATIGDLFFVHEHGPRVAIVLFVISSLTNLILTVLFELETACKRNYDRAPSRSSQRRSQIHIIQHPGTADDGEKNKTAIVHIVSAAPVEFLATSPQRKPFIQRLSLSNGTMISDSIWKMVDACAVTLTNIGVSFTIFVSSVVMAWLVVVGVLSAIIFSAPPYNLRPAGIGYISVGSLVGGILGHFFMKFRLACVIIGTISTISGLVGFRYVLEAKGNLYLVCFPWGVQVFGIIMVMAATTAYALDTIFLMNMVAKNFLFYGHSNFIVKWFNAVGPARMFDSMAGITAISCTLTIPMYVLGKRYRDVWVRHDVIQMLRLETNKEGTSSGL</sequence>
<dbReference type="EMBL" id="ML994659">
    <property type="protein sequence ID" value="KAF2180316.1"/>
    <property type="molecule type" value="Genomic_DNA"/>
</dbReference>
<evidence type="ECO:0000313" key="6">
    <source>
        <dbReference type="EMBL" id="KAF2180316.1"/>
    </source>
</evidence>
<evidence type="ECO:0000256" key="5">
    <source>
        <dbReference type="SAM" id="Phobius"/>
    </source>
</evidence>
<protein>
    <recommendedName>
        <fullName evidence="8">DUF4203 domain-containing protein</fullName>
    </recommendedName>
</protein>
<dbReference type="AlphaFoldDB" id="A0A6A6DRQ1"/>
<keyword evidence="4 5" id="KW-0472">Membrane</keyword>
<keyword evidence="7" id="KW-1185">Reference proteome</keyword>
<proteinExistence type="predicted"/>
<feature type="transmembrane region" description="Helical" evidence="5">
    <location>
        <begin position="354"/>
        <end position="381"/>
    </location>
</feature>
<dbReference type="PANTHER" id="PTHR23502:SF29">
    <property type="entry name" value="TRANSPORTER, PUTATIVE (AFU_ORTHOLOGUE AFUA_6G06680)-RELATED"/>
    <property type="match status" value="1"/>
</dbReference>
<evidence type="ECO:0000256" key="2">
    <source>
        <dbReference type="ARBA" id="ARBA00022692"/>
    </source>
</evidence>
<feature type="transmembrane region" description="Helical" evidence="5">
    <location>
        <begin position="153"/>
        <end position="174"/>
    </location>
</feature>
<feature type="transmembrane region" description="Helical" evidence="5">
    <location>
        <begin position="330"/>
        <end position="348"/>
    </location>
</feature>
<gene>
    <name evidence="6" type="ORF">K469DRAFT_741307</name>
</gene>
<evidence type="ECO:0008006" key="8">
    <source>
        <dbReference type="Google" id="ProtNLM"/>
    </source>
</evidence>
<keyword evidence="3 5" id="KW-1133">Transmembrane helix</keyword>
<evidence type="ECO:0000313" key="7">
    <source>
        <dbReference type="Proteomes" id="UP000800200"/>
    </source>
</evidence>
<evidence type="ECO:0000256" key="3">
    <source>
        <dbReference type="ARBA" id="ARBA00022989"/>
    </source>
</evidence>
<organism evidence="6 7">
    <name type="scientific">Zopfia rhizophila CBS 207.26</name>
    <dbReference type="NCBI Taxonomy" id="1314779"/>
    <lineage>
        <taxon>Eukaryota</taxon>
        <taxon>Fungi</taxon>
        <taxon>Dikarya</taxon>
        <taxon>Ascomycota</taxon>
        <taxon>Pezizomycotina</taxon>
        <taxon>Dothideomycetes</taxon>
        <taxon>Dothideomycetes incertae sedis</taxon>
        <taxon>Zopfiaceae</taxon>
        <taxon>Zopfia</taxon>
    </lineage>
</organism>
<feature type="transmembrane region" description="Helical" evidence="5">
    <location>
        <begin position="393"/>
        <end position="412"/>
    </location>
</feature>
<reference evidence="6" key="1">
    <citation type="journal article" date="2020" name="Stud. Mycol.">
        <title>101 Dothideomycetes genomes: a test case for predicting lifestyles and emergence of pathogens.</title>
        <authorList>
            <person name="Haridas S."/>
            <person name="Albert R."/>
            <person name="Binder M."/>
            <person name="Bloem J."/>
            <person name="Labutti K."/>
            <person name="Salamov A."/>
            <person name="Andreopoulos B."/>
            <person name="Baker S."/>
            <person name="Barry K."/>
            <person name="Bills G."/>
            <person name="Bluhm B."/>
            <person name="Cannon C."/>
            <person name="Castanera R."/>
            <person name="Culley D."/>
            <person name="Daum C."/>
            <person name="Ezra D."/>
            <person name="Gonzalez J."/>
            <person name="Henrissat B."/>
            <person name="Kuo A."/>
            <person name="Liang C."/>
            <person name="Lipzen A."/>
            <person name="Lutzoni F."/>
            <person name="Magnuson J."/>
            <person name="Mondo S."/>
            <person name="Nolan M."/>
            <person name="Ohm R."/>
            <person name="Pangilinan J."/>
            <person name="Park H.-J."/>
            <person name="Ramirez L."/>
            <person name="Alfaro M."/>
            <person name="Sun H."/>
            <person name="Tritt A."/>
            <person name="Yoshinaga Y."/>
            <person name="Zwiers L.-H."/>
            <person name="Turgeon B."/>
            <person name="Goodwin S."/>
            <person name="Spatafora J."/>
            <person name="Crous P."/>
            <person name="Grigoriev I."/>
        </authorList>
    </citation>
    <scope>NUCLEOTIDE SEQUENCE</scope>
    <source>
        <strain evidence="6">CBS 207.26</strain>
    </source>
</reference>
<dbReference type="PANTHER" id="PTHR23502">
    <property type="entry name" value="MAJOR FACILITATOR SUPERFAMILY"/>
    <property type="match status" value="1"/>
</dbReference>
<accession>A0A6A6DRQ1</accession>
<feature type="transmembrane region" description="Helical" evidence="5">
    <location>
        <begin position="305"/>
        <end position="323"/>
    </location>
</feature>
<dbReference type="Proteomes" id="UP000800200">
    <property type="component" value="Unassembled WGS sequence"/>
</dbReference>
<dbReference type="GO" id="GO:0005886">
    <property type="term" value="C:plasma membrane"/>
    <property type="evidence" value="ECO:0007669"/>
    <property type="project" value="TreeGrafter"/>
</dbReference>
<dbReference type="OrthoDB" id="2585655at2759"/>